<feature type="transmembrane region" description="Helical" evidence="2">
    <location>
        <begin position="38"/>
        <end position="60"/>
    </location>
</feature>
<dbReference type="GO" id="GO:0016020">
    <property type="term" value="C:membrane"/>
    <property type="evidence" value="ECO:0007669"/>
    <property type="project" value="UniProtKB-SubCell"/>
</dbReference>
<feature type="transmembrane region" description="Helical" evidence="2">
    <location>
        <begin position="371"/>
        <end position="392"/>
    </location>
</feature>
<feature type="transmembrane region" description="Helical" evidence="2">
    <location>
        <begin position="107"/>
        <end position="127"/>
    </location>
</feature>
<dbReference type="PROSITE" id="PS50850">
    <property type="entry name" value="MFS"/>
    <property type="match status" value="1"/>
</dbReference>
<keyword evidence="2" id="KW-1133">Transmembrane helix</keyword>
<evidence type="ECO:0000256" key="2">
    <source>
        <dbReference type="SAM" id="Phobius"/>
    </source>
</evidence>
<dbReference type="Gene3D" id="1.20.1250.20">
    <property type="entry name" value="MFS general substrate transporter like domains"/>
    <property type="match status" value="2"/>
</dbReference>
<protein>
    <submittedName>
        <fullName evidence="4">Monocarboxylate transporter 9</fullName>
    </submittedName>
</protein>
<dbReference type="CDD" id="cd17352">
    <property type="entry name" value="MFS_MCT_SLC16"/>
    <property type="match status" value="1"/>
</dbReference>
<dbReference type="InterPro" id="IPR050327">
    <property type="entry name" value="Proton-linked_MCT"/>
</dbReference>
<keyword evidence="2" id="KW-0812">Transmembrane</keyword>
<dbReference type="PANTHER" id="PTHR11360:SF284">
    <property type="entry name" value="EG:103B4.3 PROTEIN-RELATED"/>
    <property type="match status" value="1"/>
</dbReference>
<gene>
    <name evidence="4" type="ORF">BV898_03856</name>
</gene>
<dbReference type="PANTHER" id="PTHR11360">
    <property type="entry name" value="MONOCARBOXYLATE TRANSPORTER"/>
    <property type="match status" value="1"/>
</dbReference>
<dbReference type="SUPFAM" id="SSF103473">
    <property type="entry name" value="MFS general substrate transporter"/>
    <property type="match status" value="1"/>
</dbReference>
<keyword evidence="5" id="KW-1185">Reference proteome</keyword>
<evidence type="ECO:0000313" key="4">
    <source>
        <dbReference type="EMBL" id="OQV22359.1"/>
    </source>
</evidence>
<feature type="domain" description="Major facilitator superfamily (MFS) profile" evidence="3">
    <location>
        <begin position="39"/>
        <end position="427"/>
    </location>
</feature>
<keyword evidence="2" id="KW-0472">Membrane</keyword>
<comment type="caution">
    <text evidence="4">The sequence shown here is derived from an EMBL/GenBank/DDBJ whole genome shotgun (WGS) entry which is preliminary data.</text>
</comment>
<feature type="transmembrane region" description="Helical" evidence="2">
    <location>
        <begin position="241"/>
        <end position="265"/>
    </location>
</feature>
<feature type="transmembrane region" description="Helical" evidence="2">
    <location>
        <begin position="335"/>
        <end position="359"/>
    </location>
</feature>
<feature type="transmembrane region" description="Helical" evidence="2">
    <location>
        <begin position="404"/>
        <end position="427"/>
    </location>
</feature>
<feature type="transmembrane region" description="Helical" evidence="2">
    <location>
        <begin position="277"/>
        <end position="298"/>
    </location>
</feature>
<reference evidence="5" key="1">
    <citation type="submission" date="2017-01" db="EMBL/GenBank/DDBJ databases">
        <title>Comparative genomics of anhydrobiosis in the tardigrade Hypsibius dujardini.</title>
        <authorList>
            <person name="Yoshida Y."/>
            <person name="Koutsovoulos G."/>
            <person name="Laetsch D."/>
            <person name="Stevens L."/>
            <person name="Kumar S."/>
            <person name="Horikawa D."/>
            <person name="Ishino K."/>
            <person name="Komine S."/>
            <person name="Tomita M."/>
            <person name="Blaxter M."/>
            <person name="Arakawa K."/>
        </authorList>
    </citation>
    <scope>NUCLEOTIDE SEQUENCE [LARGE SCALE GENOMIC DNA]</scope>
    <source>
        <strain evidence="5">Z151</strain>
    </source>
</reference>
<dbReference type="Proteomes" id="UP000192578">
    <property type="component" value="Unassembled WGS sequence"/>
</dbReference>
<dbReference type="InterPro" id="IPR036259">
    <property type="entry name" value="MFS_trans_sf"/>
</dbReference>
<dbReference type="InterPro" id="IPR011701">
    <property type="entry name" value="MFS"/>
</dbReference>
<comment type="subcellular location">
    <subcellularLocation>
        <location evidence="1">Membrane</location>
        <topology evidence="1">Multi-pass membrane protein</topology>
    </subcellularLocation>
</comment>
<evidence type="ECO:0000256" key="1">
    <source>
        <dbReference type="ARBA" id="ARBA00004141"/>
    </source>
</evidence>
<dbReference type="GO" id="GO:0008028">
    <property type="term" value="F:monocarboxylic acid transmembrane transporter activity"/>
    <property type="evidence" value="ECO:0007669"/>
    <property type="project" value="TreeGrafter"/>
</dbReference>
<feature type="transmembrane region" description="Helical" evidence="2">
    <location>
        <begin position="133"/>
        <end position="158"/>
    </location>
</feature>
<accession>A0A1W0X4E8</accession>
<dbReference type="Pfam" id="PF07690">
    <property type="entry name" value="MFS_1"/>
    <property type="match status" value="1"/>
</dbReference>
<sequence length="447" mass="48574">MEMASRNGGDKKSEAVIVTTARNRRDSAREEEDVDGGWAWVVLVASFVVNSISLGSNFAFGVFLPEWVDYFGEGPTKTSMLISMSCALVLATAPLASILSNRFGARSVILVGGFLTSTGFAASYFAPNFWTLFFAYGIVTGLGNGLSYSPSFGVLPLYFRKRRNFATAIVTAGNGVGIVIFSALFRYLITHYTWRGAMLITAGIALHIVPCGLCVFKRQPRTVSTTFRETAALELFTEPEFYVSLLHSALMGSQYIFIVFCVQYARLNNRLAPEDTALILTSMGVTNIVGRTLVAVVSTVPALATSHKRFIYLSVMSLAVAVSISMYPLTKQTNLTTLCFLAGLVGLSWGTKFSLVPGIQMDLLRPARFNVSWGYIAFVLGVAFFAFPPLASEIAKATGNGDNAFYFAGAMSGLAFLTCPVLHFLWWRRRRAAAPAQVRKHSANGAP</sequence>
<evidence type="ECO:0000313" key="5">
    <source>
        <dbReference type="Proteomes" id="UP000192578"/>
    </source>
</evidence>
<dbReference type="InterPro" id="IPR020846">
    <property type="entry name" value="MFS_dom"/>
</dbReference>
<feature type="transmembrane region" description="Helical" evidence="2">
    <location>
        <begin position="165"/>
        <end position="188"/>
    </location>
</feature>
<name>A0A1W0X4E8_HYPEX</name>
<feature type="transmembrane region" description="Helical" evidence="2">
    <location>
        <begin position="310"/>
        <end position="329"/>
    </location>
</feature>
<feature type="transmembrane region" description="Helical" evidence="2">
    <location>
        <begin position="80"/>
        <end position="100"/>
    </location>
</feature>
<feature type="transmembrane region" description="Helical" evidence="2">
    <location>
        <begin position="194"/>
        <end position="216"/>
    </location>
</feature>
<dbReference type="EMBL" id="MTYJ01000018">
    <property type="protein sequence ID" value="OQV22359.1"/>
    <property type="molecule type" value="Genomic_DNA"/>
</dbReference>
<dbReference type="OrthoDB" id="6499973at2759"/>
<dbReference type="AlphaFoldDB" id="A0A1W0X4E8"/>
<organism evidence="4 5">
    <name type="scientific">Hypsibius exemplaris</name>
    <name type="common">Freshwater tardigrade</name>
    <dbReference type="NCBI Taxonomy" id="2072580"/>
    <lineage>
        <taxon>Eukaryota</taxon>
        <taxon>Metazoa</taxon>
        <taxon>Ecdysozoa</taxon>
        <taxon>Tardigrada</taxon>
        <taxon>Eutardigrada</taxon>
        <taxon>Parachela</taxon>
        <taxon>Hypsibioidea</taxon>
        <taxon>Hypsibiidae</taxon>
        <taxon>Hypsibius</taxon>
    </lineage>
</organism>
<evidence type="ECO:0000259" key="3">
    <source>
        <dbReference type="PROSITE" id="PS50850"/>
    </source>
</evidence>
<proteinExistence type="predicted"/>